<keyword evidence="9 12" id="KW-0456">Lyase</keyword>
<dbReference type="GO" id="GO:0005576">
    <property type="term" value="C:extracellular region"/>
    <property type="evidence" value="ECO:0007669"/>
    <property type="project" value="UniProtKB-SubCell"/>
</dbReference>
<sequence length="290" mass="30615">MESATSSQLKFVRAMAYYDAHCREGLYLKVLLLRVILVCGSCQQCLCDFWPTPVGSDISVAATIKVNASQAFDCKYARYVPDPDALGDGGQAERQQAVFELANKASLANCIIGAAAGTDGSADGVHSTGSCTLRNVWFENVGEDAATFYGTSSSSITYLVEGGGAKNAQDKVFQFNGMGTATINNFWVDNFTRFLRTCGNCAVQYKPRHVAINNLTALNGVAGQYIVGINFNYGETATLKSVKIGGAGAAKVAPCKRFVGVEGGGTSTSNGTGPDGTYCIYQNSDVTILS</sequence>
<evidence type="ECO:0000256" key="7">
    <source>
        <dbReference type="ARBA" id="ARBA00022729"/>
    </source>
</evidence>
<comment type="similarity">
    <text evidence="4">Belongs to the polysaccharide lyase 3 family.</text>
</comment>
<accession>A0A6C0VVS3</accession>
<protein>
    <recommendedName>
        <fullName evidence="11">Probable pectate lyase F</fullName>
        <ecNumber evidence="5">4.2.2.2</ecNumber>
    </recommendedName>
</protein>
<comment type="cofactor">
    <cofactor evidence="2">
        <name>Ca(2+)</name>
        <dbReference type="ChEBI" id="CHEBI:29108"/>
    </cofactor>
</comment>
<evidence type="ECO:0000256" key="6">
    <source>
        <dbReference type="ARBA" id="ARBA00022525"/>
    </source>
</evidence>
<evidence type="ECO:0000256" key="1">
    <source>
        <dbReference type="ARBA" id="ARBA00000695"/>
    </source>
</evidence>
<keyword evidence="7" id="KW-0732">Signal</keyword>
<evidence type="ECO:0000256" key="4">
    <source>
        <dbReference type="ARBA" id="ARBA00006463"/>
    </source>
</evidence>
<evidence type="ECO:0000313" key="12">
    <source>
        <dbReference type="EMBL" id="QIC04078.1"/>
    </source>
</evidence>
<evidence type="ECO:0000256" key="3">
    <source>
        <dbReference type="ARBA" id="ARBA00004613"/>
    </source>
</evidence>
<dbReference type="AlphaFoldDB" id="A0A6C0VVS3"/>
<evidence type="ECO:0000256" key="11">
    <source>
        <dbReference type="ARBA" id="ARBA00039895"/>
    </source>
</evidence>
<reference evidence="12" key="1">
    <citation type="submission" date="2019-07" db="EMBL/GenBank/DDBJ databases">
        <authorList>
            <person name="Li J.-Y."/>
        </authorList>
    </citation>
    <scope>NUCLEOTIDE SEQUENCE</scope>
</reference>
<comment type="catalytic activity">
    <reaction evidence="1">
        <text>Eliminative cleavage of (1-&gt;4)-alpha-D-galacturonan to give oligosaccharides with 4-deoxy-alpha-D-galact-4-enuronosyl groups at their non-reducing ends.</text>
        <dbReference type="EC" id="4.2.2.2"/>
    </reaction>
</comment>
<dbReference type="PANTHER" id="PTHR33407:SF9">
    <property type="entry name" value="PECTATE LYASE F-RELATED"/>
    <property type="match status" value="1"/>
</dbReference>
<dbReference type="EC" id="4.2.2.2" evidence="5"/>
<name>A0A6C0VVS3_RADSI</name>
<dbReference type="InterPro" id="IPR011050">
    <property type="entry name" value="Pectin_lyase_fold/virulence"/>
</dbReference>
<proteinExistence type="evidence at transcript level"/>
<keyword evidence="6" id="KW-0964">Secreted</keyword>
<dbReference type="InterPro" id="IPR012334">
    <property type="entry name" value="Pectin_lyas_fold"/>
</dbReference>
<comment type="subcellular location">
    <subcellularLocation>
        <location evidence="3">Secreted</location>
    </subcellularLocation>
</comment>
<evidence type="ECO:0000256" key="10">
    <source>
        <dbReference type="ARBA" id="ARBA00025679"/>
    </source>
</evidence>
<evidence type="ECO:0000256" key="9">
    <source>
        <dbReference type="ARBA" id="ARBA00023239"/>
    </source>
</evidence>
<dbReference type="GO" id="GO:0045490">
    <property type="term" value="P:pectin catabolic process"/>
    <property type="evidence" value="ECO:0007669"/>
    <property type="project" value="TreeGrafter"/>
</dbReference>
<dbReference type="Pfam" id="PF03211">
    <property type="entry name" value="Pectate_lyase"/>
    <property type="match status" value="1"/>
</dbReference>
<dbReference type="PANTHER" id="PTHR33407">
    <property type="entry name" value="PECTATE LYASE F-RELATED"/>
    <property type="match status" value="1"/>
</dbReference>
<comment type="function">
    <text evidence="10">Pectinolytic enzyme consist of four classes of enzymes: pectin lyase, polygalacturonase, pectin methylesterase and rhamnogalacturonase. Among pectinolytic enzymes, pectin lyase is the most important in depolymerization of pectin, since it cleaves internal glycosidic bonds of highly methylated pectins. Favors pectate, the anion, over pectin, the methyl ester.</text>
</comment>
<dbReference type="EMBL" id="MN176121">
    <property type="protein sequence ID" value="QIC04078.1"/>
    <property type="molecule type" value="mRNA"/>
</dbReference>
<dbReference type="InterPro" id="IPR004898">
    <property type="entry name" value="Pectate_lyase_PlyH/PlyE-like"/>
</dbReference>
<evidence type="ECO:0000256" key="2">
    <source>
        <dbReference type="ARBA" id="ARBA00001913"/>
    </source>
</evidence>
<gene>
    <name evidence="12" type="primary">pel-3</name>
</gene>
<dbReference type="GO" id="GO:0030570">
    <property type="term" value="F:pectate lyase activity"/>
    <property type="evidence" value="ECO:0007669"/>
    <property type="project" value="UniProtKB-EC"/>
</dbReference>
<keyword evidence="8" id="KW-0106">Calcium</keyword>
<organism evidence="12">
    <name type="scientific">Radopholus similis</name>
    <name type="common">Burrowing nematode worm</name>
    <name type="synonym">Tylenchus similis</name>
    <dbReference type="NCBI Taxonomy" id="46012"/>
    <lineage>
        <taxon>Eukaryota</taxon>
        <taxon>Metazoa</taxon>
        <taxon>Ecdysozoa</taxon>
        <taxon>Nematoda</taxon>
        <taxon>Chromadorea</taxon>
        <taxon>Rhabditida</taxon>
        <taxon>Tylenchina</taxon>
        <taxon>Tylenchomorpha</taxon>
        <taxon>Tylenchoidea</taxon>
        <taxon>Pratylenchidae</taxon>
        <taxon>Radopholinae</taxon>
        <taxon>Radopholus</taxon>
    </lineage>
</organism>
<dbReference type="SUPFAM" id="SSF51126">
    <property type="entry name" value="Pectin lyase-like"/>
    <property type="match status" value="1"/>
</dbReference>
<dbReference type="Gene3D" id="2.160.20.10">
    <property type="entry name" value="Single-stranded right-handed beta-helix, Pectin lyase-like"/>
    <property type="match status" value="1"/>
</dbReference>
<evidence type="ECO:0000256" key="8">
    <source>
        <dbReference type="ARBA" id="ARBA00022837"/>
    </source>
</evidence>
<evidence type="ECO:0000256" key="5">
    <source>
        <dbReference type="ARBA" id="ARBA00012272"/>
    </source>
</evidence>